<feature type="domain" description="Helix-hairpin-helix DNA-binding motif class 1" evidence="2">
    <location>
        <begin position="174"/>
        <end position="193"/>
    </location>
</feature>
<evidence type="ECO:0000256" key="1">
    <source>
        <dbReference type="SAM" id="Phobius"/>
    </source>
</evidence>
<keyword evidence="4" id="KW-1185">Reference proteome</keyword>
<proteinExistence type="predicted"/>
<dbReference type="GO" id="GO:0015627">
    <property type="term" value="C:type II protein secretion system complex"/>
    <property type="evidence" value="ECO:0007669"/>
    <property type="project" value="TreeGrafter"/>
</dbReference>
<dbReference type="InterPro" id="IPR019554">
    <property type="entry name" value="Soluble_ligand-bd"/>
</dbReference>
<dbReference type="GO" id="GO:0006281">
    <property type="term" value="P:DNA repair"/>
    <property type="evidence" value="ECO:0007669"/>
    <property type="project" value="InterPro"/>
</dbReference>
<accession>A0A4R3NDP2</accession>
<keyword evidence="1" id="KW-0472">Membrane</keyword>
<keyword evidence="1" id="KW-0812">Transmembrane</keyword>
<dbReference type="RefSeq" id="WP_132370538.1">
    <property type="nucleotide sequence ID" value="NZ_SMAN01000001.1"/>
</dbReference>
<dbReference type="OrthoDB" id="9790239at2"/>
<gene>
    <name evidence="3" type="ORF">EDD68_101412</name>
</gene>
<dbReference type="PANTHER" id="PTHR21180">
    <property type="entry name" value="ENDONUCLEASE/EXONUCLEASE/PHOSPHATASE FAMILY DOMAIN-CONTAINING PROTEIN 1"/>
    <property type="match status" value="1"/>
</dbReference>
<keyword evidence="1" id="KW-1133">Transmembrane helix</keyword>
<dbReference type="AlphaFoldDB" id="A0A4R3NDP2"/>
<evidence type="ECO:0000259" key="2">
    <source>
        <dbReference type="SMART" id="SM00278"/>
    </source>
</evidence>
<dbReference type="InterPro" id="IPR003583">
    <property type="entry name" value="Hlx-hairpin-Hlx_DNA-bd_motif"/>
</dbReference>
<dbReference type="InterPro" id="IPR051675">
    <property type="entry name" value="Endo/Exo/Phosphatase_dom_1"/>
</dbReference>
<dbReference type="Gene3D" id="3.10.560.10">
    <property type="entry name" value="Outer membrane lipoprotein wza domain like"/>
    <property type="match status" value="1"/>
</dbReference>
<dbReference type="Proteomes" id="UP000294650">
    <property type="component" value="Unassembled WGS sequence"/>
</dbReference>
<sequence>MRQTKDRLFVLGIILLVVIFAGVMFWPRSEKEHAVFPTMDIEAKGTETSGDNDVEKKPSMVMVDIKGEVRKPGVYQIDEDSRVKDAVELAGGLTNEADELSVNLAQKIYDEMVIIVAKKGEADHGSSTSGMGQGQVRINSAGKEEIETLPGIGPSKAEAIIQYREDNGPFKKLEDLLNVSGIGPKTLENIKEFIIVP</sequence>
<dbReference type="GO" id="GO:0003677">
    <property type="term" value="F:DNA binding"/>
    <property type="evidence" value="ECO:0007669"/>
    <property type="project" value="InterPro"/>
</dbReference>
<organism evidence="3 4">
    <name type="scientific">Melghiribacillus thermohalophilus</name>
    <dbReference type="NCBI Taxonomy" id="1324956"/>
    <lineage>
        <taxon>Bacteria</taxon>
        <taxon>Bacillati</taxon>
        <taxon>Bacillota</taxon>
        <taxon>Bacilli</taxon>
        <taxon>Bacillales</taxon>
        <taxon>Bacillaceae</taxon>
        <taxon>Melghiribacillus</taxon>
    </lineage>
</organism>
<feature type="transmembrane region" description="Helical" evidence="1">
    <location>
        <begin position="7"/>
        <end position="26"/>
    </location>
</feature>
<dbReference type="InterPro" id="IPR010994">
    <property type="entry name" value="RuvA_2-like"/>
</dbReference>
<dbReference type="Pfam" id="PF10531">
    <property type="entry name" value="SLBB"/>
    <property type="match status" value="1"/>
</dbReference>
<dbReference type="InterPro" id="IPR004509">
    <property type="entry name" value="Competence_ComEA_HhH"/>
</dbReference>
<evidence type="ECO:0000313" key="4">
    <source>
        <dbReference type="Proteomes" id="UP000294650"/>
    </source>
</evidence>
<dbReference type="SMART" id="SM00278">
    <property type="entry name" value="HhH1"/>
    <property type="match status" value="2"/>
</dbReference>
<dbReference type="SUPFAM" id="SSF47781">
    <property type="entry name" value="RuvA domain 2-like"/>
    <property type="match status" value="1"/>
</dbReference>
<dbReference type="Pfam" id="PF12836">
    <property type="entry name" value="HHH_3"/>
    <property type="match status" value="1"/>
</dbReference>
<dbReference type="GO" id="GO:0015628">
    <property type="term" value="P:protein secretion by the type II secretion system"/>
    <property type="evidence" value="ECO:0007669"/>
    <property type="project" value="TreeGrafter"/>
</dbReference>
<name>A0A4R3NDP2_9BACI</name>
<dbReference type="Gene3D" id="1.10.150.310">
    <property type="entry name" value="Tex RuvX-like domain-like"/>
    <property type="match status" value="1"/>
</dbReference>
<feature type="domain" description="Helix-hairpin-helix DNA-binding motif class 1" evidence="2">
    <location>
        <begin position="144"/>
        <end position="163"/>
    </location>
</feature>
<dbReference type="EMBL" id="SMAN01000001">
    <property type="protein sequence ID" value="TCT27046.1"/>
    <property type="molecule type" value="Genomic_DNA"/>
</dbReference>
<dbReference type="PANTHER" id="PTHR21180:SF32">
    <property type="entry name" value="ENDONUCLEASE_EXONUCLEASE_PHOSPHATASE FAMILY DOMAIN-CONTAINING PROTEIN 1"/>
    <property type="match status" value="1"/>
</dbReference>
<protein>
    <submittedName>
        <fullName evidence="3">Competence protein ComEA</fullName>
    </submittedName>
</protein>
<evidence type="ECO:0000313" key="3">
    <source>
        <dbReference type="EMBL" id="TCT27046.1"/>
    </source>
</evidence>
<dbReference type="NCBIfam" id="TIGR00426">
    <property type="entry name" value="competence protein ComEA helix-hairpin-helix repeat region"/>
    <property type="match status" value="1"/>
</dbReference>
<comment type="caution">
    <text evidence="3">The sequence shown here is derived from an EMBL/GenBank/DDBJ whole genome shotgun (WGS) entry which is preliminary data.</text>
</comment>
<reference evidence="3 4" key="1">
    <citation type="submission" date="2019-03" db="EMBL/GenBank/DDBJ databases">
        <title>Genomic Encyclopedia of Type Strains, Phase IV (KMG-IV): sequencing the most valuable type-strain genomes for metagenomic binning, comparative biology and taxonomic classification.</title>
        <authorList>
            <person name="Goeker M."/>
        </authorList>
    </citation>
    <scope>NUCLEOTIDE SEQUENCE [LARGE SCALE GENOMIC DNA]</scope>
    <source>
        <strain evidence="3 4">DSM 25894</strain>
    </source>
</reference>